<feature type="domain" description="DUF218" evidence="1">
    <location>
        <begin position="39"/>
        <end position="178"/>
    </location>
</feature>
<dbReference type="CDD" id="cd06259">
    <property type="entry name" value="YdcF-like"/>
    <property type="match status" value="1"/>
</dbReference>
<dbReference type="InterPro" id="IPR051599">
    <property type="entry name" value="Cell_Envelope_Assoc"/>
</dbReference>
<dbReference type="Proteomes" id="UP000886721">
    <property type="component" value="Unassembled WGS sequence"/>
</dbReference>
<sequence>MYKEFTSDVNRIVRFLAKRSIEQLSQENLKNICGRNQADAMLVFGNDLPYTAEFASEAFKNKAAKKIIFCGGIGHSTKRLQKAVGESERYPWTTEELEDLTEAEIYDRISRQIYGIDPENIYLDKESTNSGENAQNGLKILKEHKLEKQVLILIQDPLLQMRADASLRRYETKSQIISYAPFVPLLKEDGTYRTKIDGIWEKERMLSLIIGEISKLRDDKYGYGPNGKDFIVHVDIPEPVIKAFQRLKKEYPEEQKTGD</sequence>
<dbReference type="Gene3D" id="1.10.3620.10">
    <property type="entry name" value="YdcF like domain"/>
    <property type="match status" value="1"/>
</dbReference>
<dbReference type="AlphaFoldDB" id="A0A9D1WW66"/>
<protein>
    <submittedName>
        <fullName evidence="2">YdcF family protein</fullName>
    </submittedName>
</protein>
<dbReference type="EMBL" id="DXEM01000010">
    <property type="protein sequence ID" value="HIX67175.1"/>
    <property type="molecule type" value="Genomic_DNA"/>
</dbReference>
<gene>
    <name evidence="2" type="ORF">H9735_03490</name>
</gene>
<evidence type="ECO:0000259" key="1">
    <source>
        <dbReference type="Pfam" id="PF02698"/>
    </source>
</evidence>
<dbReference type="GO" id="GO:0005886">
    <property type="term" value="C:plasma membrane"/>
    <property type="evidence" value="ECO:0007669"/>
    <property type="project" value="TreeGrafter"/>
</dbReference>
<dbReference type="PANTHER" id="PTHR30336:SF20">
    <property type="entry name" value="DUF218 DOMAIN-CONTAINING PROTEIN"/>
    <property type="match status" value="1"/>
</dbReference>
<evidence type="ECO:0000313" key="2">
    <source>
        <dbReference type="EMBL" id="HIX67175.1"/>
    </source>
</evidence>
<name>A0A9D1WW66_9FIRM</name>
<dbReference type="Gene3D" id="3.40.50.620">
    <property type="entry name" value="HUPs"/>
    <property type="match status" value="1"/>
</dbReference>
<dbReference type="Pfam" id="PF02698">
    <property type="entry name" value="DUF218"/>
    <property type="match status" value="1"/>
</dbReference>
<reference evidence="2" key="2">
    <citation type="submission" date="2021-04" db="EMBL/GenBank/DDBJ databases">
        <authorList>
            <person name="Gilroy R."/>
        </authorList>
    </citation>
    <scope>NUCLEOTIDE SEQUENCE</scope>
    <source>
        <strain evidence="2">CHK191-13928</strain>
    </source>
</reference>
<comment type="caution">
    <text evidence="2">The sequence shown here is derived from an EMBL/GenBank/DDBJ whole genome shotgun (WGS) entry which is preliminary data.</text>
</comment>
<evidence type="ECO:0000313" key="3">
    <source>
        <dbReference type="Proteomes" id="UP000886721"/>
    </source>
</evidence>
<organism evidence="2 3">
    <name type="scientific">Candidatus Anaerostipes excrementavium</name>
    <dbReference type="NCBI Taxonomy" id="2838463"/>
    <lineage>
        <taxon>Bacteria</taxon>
        <taxon>Bacillati</taxon>
        <taxon>Bacillota</taxon>
        <taxon>Clostridia</taxon>
        <taxon>Lachnospirales</taxon>
        <taxon>Lachnospiraceae</taxon>
        <taxon>Anaerostipes</taxon>
    </lineage>
</organism>
<proteinExistence type="predicted"/>
<accession>A0A9D1WW66</accession>
<dbReference type="InterPro" id="IPR014729">
    <property type="entry name" value="Rossmann-like_a/b/a_fold"/>
</dbReference>
<reference evidence="2" key="1">
    <citation type="journal article" date="2021" name="PeerJ">
        <title>Extensive microbial diversity within the chicken gut microbiome revealed by metagenomics and culture.</title>
        <authorList>
            <person name="Gilroy R."/>
            <person name="Ravi A."/>
            <person name="Getino M."/>
            <person name="Pursley I."/>
            <person name="Horton D.L."/>
            <person name="Alikhan N.F."/>
            <person name="Baker D."/>
            <person name="Gharbi K."/>
            <person name="Hall N."/>
            <person name="Watson M."/>
            <person name="Adriaenssens E.M."/>
            <person name="Foster-Nyarko E."/>
            <person name="Jarju S."/>
            <person name="Secka A."/>
            <person name="Antonio M."/>
            <person name="Oren A."/>
            <person name="Chaudhuri R.R."/>
            <person name="La Ragione R."/>
            <person name="Hildebrand F."/>
            <person name="Pallen M.J."/>
        </authorList>
    </citation>
    <scope>NUCLEOTIDE SEQUENCE</scope>
    <source>
        <strain evidence="2">CHK191-13928</strain>
    </source>
</reference>
<dbReference type="InterPro" id="IPR003848">
    <property type="entry name" value="DUF218"/>
</dbReference>
<dbReference type="PANTHER" id="PTHR30336">
    <property type="entry name" value="INNER MEMBRANE PROTEIN, PROBABLE PERMEASE"/>
    <property type="match status" value="1"/>
</dbReference>